<accession>A0A1S7LJC5</accession>
<dbReference type="EMBL" id="LO017727">
    <property type="protein sequence ID" value="CRH06718.1"/>
    <property type="molecule type" value="Genomic_DNA"/>
</dbReference>
<organism evidence="1">
    <name type="scientific">Magnetococcus massalia (strain MO-1)</name>
    <dbReference type="NCBI Taxonomy" id="451514"/>
    <lineage>
        <taxon>Bacteria</taxon>
        <taxon>Pseudomonadati</taxon>
        <taxon>Pseudomonadota</taxon>
        <taxon>Magnetococcia</taxon>
        <taxon>Magnetococcales</taxon>
        <taxon>Magnetococcaceae</taxon>
        <taxon>Magnetococcus</taxon>
    </lineage>
</organism>
<protein>
    <recommendedName>
        <fullName evidence="2">DUF1858 domain-containing protein</fullName>
    </recommendedName>
</protein>
<dbReference type="AlphaFoldDB" id="A0A1S7LJC5"/>
<evidence type="ECO:0008006" key="2">
    <source>
        <dbReference type="Google" id="ProtNLM"/>
    </source>
</evidence>
<dbReference type="SUPFAM" id="SSF140683">
    <property type="entry name" value="SP0561-like"/>
    <property type="match status" value="1"/>
</dbReference>
<evidence type="ECO:0000313" key="1">
    <source>
        <dbReference type="EMBL" id="CRH06718.1"/>
    </source>
</evidence>
<reference evidence="1" key="1">
    <citation type="submission" date="2015-04" db="EMBL/GenBank/DDBJ databases">
        <authorList>
            <person name="Syromyatnikov M.Y."/>
            <person name="Popov V.N."/>
        </authorList>
    </citation>
    <scope>NUCLEOTIDE SEQUENCE</scope>
    <source>
        <strain evidence="1">MO-1</strain>
    </source>
</reference>
<proteinExistence type="predicted"/>
<gene>
    <name evidence="1" type="ORF">MAGMO_2561</name>
</gene>
<dbReference type="InterPro" id="IPR038062">
    <property type="entry name" value="ScdA-like_N_sf"/>
</dbReference>
<dbReference type="Gene3D" id="1.10.3910.10">
    <property type="entry name" value="SP0561-like"/>
    <property type="match status" value="1"/>
</dbReference>
<name>A0A1S7LJC5_MAGMO</name>
<sequence>MGTVQKKKSMAQLMREYPELGPALEKRGIECASCLAAQVDTLGDVLRMYELDFELLKQEVNGLTHEEAGLSSNSL</sequence>